<dbReference type="eggNOG" id="ENOG502Z7WD">
    <property type="taxonomic scope" value="Bacteria"/>
</dbReference>
<dbReference type="Pfam" id="PF12228">
    <property type="entry name" value="DUF3604"/>
    <property type="match status" value="1"/>
</dbReference>
<keyword evidence="3" id="KW-1185">Reference proteome</keyword>
<dbReference type="OrthoDB" id="543560at2"/>
<dbReference type="EMBL" id="ARYK01000009">
    <property type="protein sequence ID" value="KCZ88915.1"/>
    <property type="molecule type" value="Genomic_DNA"/>
</dbReference>
<dbReference type="STRING" id="1280950.HJO_15399"/>
<feature type="region of interest" description="Disordered" evidence="1">
    <location>
        <begin position="380"/>
        <end position="409"/>
    </location>
</feature>
<evidence type="ECO:0000313" key="3">
    <source>
        <dbReference type="Proteomes" id="UP000025171"/>
    </source>
</evidence>
<proteinExistence type="predicted"/>
<dbReference type="AlphaFoldDB" id="A0A059FE55"/>
<dbReference type="PROSITE" id="PS51257">
    <property type="entry name" value="PROKAR_LIPOPROTEIN"/>
    <property type="match status" value="1"/>
</dbReference>
<accession>A0A059FE55</accession>
<comment type="caution">
    <text evidence="2">The sequence shown here is derived from an EMBL/GenBank/DDBJ whole genome shotgun (WGS) entry which is preliminary data.</text>
</comment>
<dbReference type="PATRIC" id="fig|1280950.3.peg.3092"/>
<evidence type="ECO:0000313" key="2">
    <source>
        <dbReference type="EMBL" id="KCZ88915.1"/>
    </source>
</evidence>
<feature type="compositionally biased region" description="Basic and acidic residues" evidence="1">
    <location>
        <begin position="400"/>
        <end position="409"/>
    </location>
</feature>
<dbReference type="Gene3D" id="3.20.20.140">
    <property type="entry name" value="Metal-dependent hydrolases"/>
    <property type="match status" value="1"/>
</dbReference>
<name>A0A059FE55_9PROT</name>
<sequence length="642" mass="69584">MTRHIGWALPALLLAACAPSEQIEADLGAATPLAAAPQPTAAPTRNAYFGDVHVHTGNSFDAYIFGVRATPDDAYRFAKGEAIRHPAGYDMQLAGPPLDFLAVTDHGEYLGVVPAMNTPSSPLSQTALAQSVFGADATDPGASFLRVGITVVTGEEIAEIYDRDLIDSVWAATIDSADRNNEPGKFTAFSGYEFTAMRQVPGDGPPAAGNLHRNVIFRGDAPERLFSTLDSTNPEDLWTWMETQRSEGRNVLAIPHNSNASNGEMFALQTYDGEPLTAAYADKRMRNEPLVEVSQVKGTSETMPTLSPNDEWAGFEQYEYFIGSSLKLTPGAGDFVRSAYQRGLALQETEGFNPYKFGLISSSDTHVGAASLVEQYHWGKTAQDGASPEARRSVPPNGRKTWDGAEDPRTRREITATQFSSSGLAGVWAESNTREAIFDAMQRKETFGTSGPRMKVRFFAGMDYEPAMLDDTDLLVRAYDQGVPMGGQLERVTGETAPGFVVWAIRDPLGAPLQRAQVIKVWSDKGETHEAVHDVACSGGALPDAATQRCPDNGASVDISDCSTAAGTGANELKAYWQDPDFDAAREAAYYVRVLENPTCRWSTWDAVRNGTPPNPELPETVQERAWSSPIWYAGFDPLAVE</sequence>
<gene>
    <name evidence="2" type="ORF">HJO_15399</name>
</gene>
<organism evidence="2 3">
    <name type="scientific">Hyphomonas johnsonii MHS-2</name>
    <dbReference type="NCBI Taxonomy" id="1280950"/>
    <lineage>
        <taxon>Bacteria</taxon>
        <taxon>Pseudomonadati</taxon>
        <taxon>Pseudomonadota</taxon>
        <taxon>Alphaproteobacteria</taxon>
        <taxon>Hyphomonadales</taxon>
        <taxon>Hyphomonadaceae</taxon>
        <taxon>Hyphomonas</taxon>
    </lineage>
</organism>
<dbReference type="InterPro" id="IPR022028">
    <property type="entry name" value="DUF3604"/>
</dbReference>
<dbReference type="RefSeq" id="WP_035618664.1">
    <property type="nucleotide sequence ID" value="NZ_ARYK01000009.1"/>
</dbReference>
<protein>
    <recommendedName>
        <fullName evidence="4">DUF3604 domain-containing protein</fullName>
    </recommendedName>
</protein>
<dbReference type="Proteomes" id="UP000025171">
    <property type="component" value="Unassembled WGS sequence"/>
</dbReference>
<reference evidence="2 3" key="1">
    <citation type="journal article" date="2014" name="Antonie Van Leeuwenhoek">
        <title>Hyphomonas beringensis sp. nov. and Hyphomonas chukchiensis sp. nov., isolated from surface seawater of the Bering Sea and Chukchi Sea.</title>
        <authorList>
            <person name="Li C."/>
            <person name="Lai Q."/>
            <person name="Li G."/>
            <person name="Dong C."/>
            <person name="Wang J."/>
            <person name="Liao Y."/>
            <person name="Shao Z."/>
        </authorList>
    </citation>
    <scope>NUCLEOTIDE SEQUENCE [LARGE SCALE GENOMIC DNA]</scope>
    <source>
        <strain evidence="2 3">MHS-2</strain>
    </source>
</reference>
<evidence type="ECO:0000256" key="1">
    <source>
        <dbReference type="SAM" id="MobiDB-lite"/>
    </source>
</evidence>
<evidence type="ECO:0008006" key="4">
    <source>
        <dbReference type="Google" id="ProtNLM"/>
    </source>
</evidence>